<evidence type="ECO:0000256" key="3">
    <source>
        <dbReference type="SAM" id="MobiDB-lite"/>
    </source>
</evidence>
<evidence type="ECO:0000256" key="2">
    <source>
        <dbReference type="SAM" id="Coils"/>
    </source>
</evidence>
<protein>
    <submittedName>
        <fullName evidence="4">Pleckstrin y domain-containing family H member 1</fullName>
    </submittedName>
</protein>
<keyword evidence="5" id="KW-1185">Reference proteome</keyword>
<proteinExistence type="predicted"/>
<dbReference type="OrthoDB" id="6285196at2759"/>
<dbReference type="PANTHER" id="PTHR22903:SF4">
    <property type="entry name" value="PLECKSTRIN HOMOLOGY DOMAIN-CONTAINING FAMILY H MEMBER 1"/>
    <property type="match status" value="1"/>
</dbReference>
<keyword evidence="2" id="KW-0175">Coiled coil</keyword>
<sequence>MHSSSAGIHAGFFITLEELLFKMQELEQRVTEADQRAEGAEKQIHVMEEKLKSANIQTSETESSLSRRYHELTHRVQEKDAAMKRLEAQLEKQMEQENLQLKVSNLKQTEQIMLLQDKLQALLEKPASSGPPATSPLTDAHLVPSSPLFPPSCPGTPPAQDDGWRPRGAPGAKAPQTGELEPLV</sequence>
<gene>
    <name evidence="4" type="primary">plekhh1_0</name>
    <name evidence="4" type="ORF">EYF80_049126</name>
</gene>
<dbReference type="AlphaFoldDB" id="A0A4Z2FHS2"/>
<name>A0A4Z2FHS2_9TELE</name>
<reference evidence="4 5" key="1">
    <citation type="submission" date="2019-03" db="EMBL/GenBank/DDBJ databases">
        <title>First draft genome of Liparis tanakae, snailfish: a comprehensive survey of snailfish specific genes.</title>
        <authorList>
            <person name="Kim W."/>
            <person name="Song I."/>
            <person name="Jeong J.-H."/>
            <person name="Kim D."/>
            <person name="Kim S."/>
            <person name="Ryu S."/>
            <person name="Song J.Y."/>
            <person name="Lee S.K."/>
        </authorList>
    </citation>
    <scope>NUCLEOTIDE SEQUENCE [LARGE SCALE GENOMIC DNA]</scope>
    <source>
        <tissue evidence="4">Muscle</tissue>
    </source>
</reference>
<evidence type="ECO:0000256" key="1">
    <source>
        <dbReference type="ARBA" id="ARBA00022737"/>
    </source>
</evidence>
<feature type="region of interest" description="Disordered" evidence="3">
    <location>
        <begin position="125"/>
        <end position="184"/>
    </location>
</feature>
<comment type="caution">
    <text evidence="4">The sequence shown here is derived from an EMBL/GenBank/DDBJ whole genome shotgun (WGS) entry which is preliminary data.</text>
</comment>
<feature type="coiled-coil region" evidence="2">
    <location>
        <begin position="16"/>
        <end position="125"/>
    </location>
</feature>
<keyword evidence="1" id="KW-0677">Repeat</keyword>
<dbReference type="Proteomes" id="UP000314294">
    <property type="component" value="Unassembled WGS sequence"/>
</dbReference>
<accession>A0A4Z2FHS2</accession>
<dbReference type="EMBL" id="SRLO01001166">
    <property type="protein sequence ID" value="TNN40709.1"/>
    <property type="molecule type" value="Genomic_DNA"/>
</dbReference>
<dbReference type="PANTHER" id="PTHR22903">
    <property type="entry name" value="PLEKHH PROTEIN"/>
    <property type="match status" value="1"/>
</dbReference>
<evidence type="ECO:0000313" key="4">
    <source>
        <dbReference type="EMBL" id="TNN40709.1"/>
    </source>
</evidence>
<evidence type="ECO:0000313" key="5">
    <source>
        <dbReference type="Proteomes" id="UP000314294"/>
    </source>
</evidence>
<organism evidence="4 5">
    <name type="scientific">Liparis tanakae</name>
    <name type="common">Tanaka's snailfish</name>
    <dbReference type="NCBI Taxonomy" id="230148"/>
    <lineage>
        <taxon>Eukaryota</taxon>
        <taxon>Metazoa</taxon>
        <taxon>Chordata</taxon>
        <taxon>Craniata</taxon>
        <taxon>Vertebrata</taxon>
        <taxon>Euteleostomi</taxon>
        <taxon>Actinopterygii</taxon>
        <taxon>Neopterygii</taxon>
        <taxon>Teleostei</taxon>
        <taxon>Neoteleostei</taxon>
        <taxon>Acanthomorphata</taxon>
        <taxon>Eupercaria</taxon>
        <taxon>Perciformes</taxon>
        <taxon>Cottioidei</taxon>
        <taxon>Cottales</taxon>
        <taxon>Liparidae</taxon>
        <taxon>Liparis</taxon>
    </lineage>
</organism>
<feature type="compositionally biased region" description="Pro residues" evidence="3">
    <location>
        <begin position="147"/>
        <end position="157"/>
    </location>
</feature>